<protein>
    <submittedName>
        <fullName evidence="9">Accessory gene regulator B family protein</fullName>
    </submittedName>
</protein>
<feature type="transmembrane region" description="Helical" evidence="8">
    <location>
        <begin position="108"/>
        <end position="123"/>
    </location>
</feature>
<evidence type="ECO:0000256" key="7">
    <source>
        <dbReference type="ARBA" id="ARBA00023136"/>
    </source>
</evidence>
<dbReference type="EMBL" id="DVKS01000062">
    <property type="protein sequence ID" value="HIT41219.1"/>
    <property type="molecule type" value="Genomic_DNA"/>
</dbReference>
<gene>
    <name evidence="9" type="ORF">IAB60_03790</name>
</gene>
<keyword evidence="1" id="KW-1003">Cell membrane</keyword>
<dbReference type="Pfam" id="PF04647">
    <property type="entry name" value="AgrB"/>
    <property type="match status" value="1"/>
</dbReference>
<keyword evidence="7 8" id="KW-0472">Membrane</keyword>
<feature type="transmembrane region" description="Helical" evidence="8">
    <location>
        <begin position="53"/>
        <end position="71"/>
    </location>
</feature>
<feature type="transmembrane region" description="Helical" evidence="8">
    <location>
        <begin position="144"/>
        <end position="163"/>
    </location>
</feature>
<accession>A0A9D1GJ09</accession>
<reference evidence="9" key="1">
    <citation type="submission" date="2020-10" db="EMBL/GenBank/DDBJ databases">
        <authorList>
            <person name="Gilroy R."/>
        </authorList>
    </citation>
    <scope>NUCLEOTIDE SEQUENCE</scope>
    <source>
        <strain evidence="9">CHK123-3438</strain>
    </source>
</reference>
<evidence type="ECO:0000256" key="4">
    <source>
        <dbReference type="ARBA" id="ARBA00022692"/>
    </source>
</evidence>
<keyword evidence="6 8" id="KW-1133">Transmembrane helix</keyword>
<dbReference type="GO" id="GO:0016020">
    <property type="term" value="C:membrane"/>
    <property type="evidence" value="ECO:0007669"/>
    <property type="project" value="InterPro"/>
</dbReference>
<evidence type="ECO:0000256" key="5">
    <source>
        <dbReference type="ARBA" id="ARBA00022801"/>
    </source>
</evidence>
<name>A0A9D1GJ09_9FIRM</name>
<evidence type="ECO:0000256" key="1">
    <source>
        <dbReference type="ARBA" id="ARBA00022475"/>
    </source>
</evidence>
<proteinExistence type="predicted"/>
<evidence type="ECO:0000313" key="10">
    <source>
        <dbReference type="Proteomes" id="UP000886860"/>
    </source>
</evidence>
<reference evidence="9" key="2">
    <citation type="journal article" date="2021" name="PeerJ">
        <title>Extensive microbial diversity within the chicken gut microbiome revealed by metagenomics and culture.</title>
        <authorList>
            <person name="Gilroy R."/>
            <person name="Ravi A."/>
            <person name="Getino M."/>
            <person name="Pursley I."/>
            <person name="Horton D.L."/>
            <person name="Alikhan N.F."/>
            <person name="Baker D."/>
            <person name="Gharbi K."/>
            <person name="Hall N."/>
            <person name="Watson M."/>
            <person name="Adriaenssens E.M."/>
            <person name="Foster-Nyarko E."/>
            <person name="Jarju S."/>
            <person name="Secka A."/>
            <person name="Antonio M."/>
            <person name="Oren A."/>
            <person name="Chaudhuri R.R."/>
            <person name="La Ragione R."/>
            <person name="Hildebrand F."/>
            <person name="Pallen M.J."/>
        </authorList>
    </citation>
    <scope>NUCLEOTIDE SEQUENCE</scope>
    <source>
        <strain evidence="9">CHK123-3438</strain>
    </source>
</reference>
<dbReference type="GO" id="GO:0008233">
    <property type="term" value="F:peptidase activity"/>
    <property type="evidence" value="ECO:0007669"/>
    <property type="project" value="UniProtKB-KW"/>
</dbReference>
<evidence type="ECO:0000313" key="9">
    <source>
        <dbReference type="EMBL" id="HIT41219.1"/>
    </source>
</evidence>
<dbReference type="Proteomes" id="UP000886860">
    <property type="component" value="Unassembled WGS sequence"/>
</dbReference>
<feature type="transmembrane region" description="Helical" evidence="8">
    <location>
        <begin position="169"/>
        <end position="186"/>
    </location>
</feature>
<sequence>MLRAIAERCTQVLIDHRTISSEMRNIYIYGFELFWSTTFCIISILALGAIFGYLSMAVMFLLFFIPVRFPAGGYHAKSYGRCFILTNSVAIACVAVSRLLWSIENAEWIMWILLLLSLVYIWINSPVQSAGHPLRPERISKNRIYAHVLLGIELVILLLFRSIDNSCVIYTGIVASWAVAIMIALAKKGG</sequence>
<evidence type="ECO:0000256" key="3">
    <source>
        <dbReference type="ARBA" id="ARBA00022670"/>
    </source>
</evidence>
<organism evidence="9 10">
    <name type="scientific">Candidatus Caccovicinus merdipullorum</name>
    <dbReference type="NCBI Taxonomy" id="2840724"/>
    <lineage>
        <taxon>Bacteria</taxon>
        <taxon>Bacillati</taxon>
        <taxon>Bacillota</taxon>
        <taxon>Clostridia</taxon>
        <taxon>Eubacteriales</taxon>
        <taxon>Candidatus Caccovicinus</taxon>
    </lineage>
</organism>
<comment type="caution">
    <text evidence="9">The sequence shown here is derived from an EMBL/GenBank/DDBJ whole genome shotgun (WGS) entry which is preliminary data.</text>
</comment>
<feature type="transmembrane region" description="Helical" evidence="8">
    <location>
        <begin position="83"/>
        <end position="102"/>
    </location>
</feature>
<dbReference type="AlphaFoldDB" id="A0A9D1GJ09"/>
<keyword evidence="3" id="KW-0645">Protease</keyword>
<keyword evidence="4 8" id="KW-0812">Transmembrane</keyword>
<dbReference type="GO" id="GO:0009372">
    <property type="term" value="P:quorum sensing"/>
    <property type="evidence" value="ECO:0007669"/>
    <property type="project" value="UniProtKB-KW"/>
</dbReference>
<keyword evidence="5" id="KW-0378">Hydrolase</keyword>
<dbReference type="InterPro" id="IPR006741">
    <property type="entry name" value="AgrB"/>
</dbReference>
<dbReference type="GO" id="GO:0006508">
    <property type="term" value="P:proteolysis"/>
    <property type="evidence" value="ECO:0007669"/>
    <property type="project" value="UniProtKB-KW"/>
</dbReference>
<evidence type="ECO:0000256" key="2">
    <source>
        <dbReference type="ARBA" id="ARBA00022654"/>
    </source>
</evidence>
<keyword evidence="2" id="KW-0673">Quorum sensing</keyword>
<dbReference type="SMART" id="SM00793">
    <property type="entry name" value="AgrB"/>
    <property type="match status" value="1"/>
</dbReference>
<evidence type="ECO:0000256" key="6">
    <source>
        <dbReference type="ARBA" id="ARBA00022989"/>
    </source>
</evidence>
<evidence type="ECO:0000256" key="8">
    <source>
        <dbReference type="SAM" id="Phobius"/>
    </source>
</evidence>